<evidence type="ECO:0000313" key="3">
    <source>
        <dbReference type="Proteomes" id="UP001501563"/>
    </source>
</evidence>
<dbReference type="SUPFAM" id="SSF160631">
    <property type="entry name" value="SMI1/KNR4-like"/>
    <property type="match status" value="1"/>
</dbReference>
<gene>
    <name evidence="2" type="ORF">GCM10022207_91250</name>
</gene>
<keyword evidence="3" id="KW-1185">Reference proteome</keyword>
<feature type="domain" description="Knr4/Smi1-like" evidence="1">
    <location>
        <begin position="32"/>
        <end position="171"/>
    </location>
</feature>
<comment type="caution">
    <text evidence="2">The sequence shown here is derived from an EMBL/GenBank/DDBJ whole genome shotgun (WGS) entry which is preliminary data.</text>
</comment>
<organism evidence="2 3">
    <name type="scientific">Streptomyces lannensis</name>
    <dbReference type="NCBI Taxonomy" id="766498"/>
    <lineage>
        <taxon>Bacteria</taxon>
        <taxon>Bacillati</taxon>
        <taxon>Actinomycetota</taxon>
        <taxon>Actinomycetes</taxon>
        <taxon>Kitasatosporales</taxon>
        <taxon>Streptomycetaceae</taxon>
        <taxon>Streptomyces</taxon>
    </lineage>
</organism>
<reference evidence="3" key="1">
    <citation type="journal article" date="2019" name="Int. J. Syst. Evol. Microbiol.">
        <title>The Global Catalogue of Microorganisms (GCM) 10K type strain sequencing project: providing services to taxonomists for standard genome sequencing and annotation.</title>
        <authorList>
            <consortium name="The Broad Institute Genomics Platform"/>
            <consortium name="The Broad Institute Genome Sequencing Center for Infectious Disease"/>
            <person name="Wu L."/>
            <person name="Ma J."/>
        </authorList>
    </citation>
    <scope>NUCLEOTIDE SEQUENCE [LARGE SCALE GENOMIC DNA]</scope>
    <source>
        <strain evidence="3">JCM 16578</strain>
    </source>
</reference>
<dbReference type="InterPro" id="IPR037883">
    <property type="entry name" value="Knr4/Smi1-like_sf"/>
</dbReference>
<protein>
    <recommendedName>
        <fullName evidence="1">Knr4/Smi1-like domain-containing protein</fullName>
    </recommendedName>
</protein>
<accession>A0ABP7LWC1</accession>
<sequence length="198" mass="21929">MSEIEEVRAAWGRIARWITANAPSTAQALRGPATDEDIAGLRDALGFEVPDVLEALLRTNNGSGAKDTTQTLPNGRVVPVNHVDSVIFPFGKVLLGCEEIVETRAQLLDVAQEAEGYWEPHLIPVIWDFERAYYSYALDASGSSGFRVLHYAEVSPNETDPTTSLGELLRSFADGMDRGNWDVQRPQVENGSLRWREE</sequence>
<name>A0ABP7LWC1_9ACTN</name>
<evidence type="ECO:0000259" key="1">
    <source>
        <dbReference type="Pfam" id="PF09346"/>
    </source>
</evidence>
<evidence type="ECO:0000313" key="2">
    <source>
        <dbReference type="EMBL" id="GAA3907486.1"/>
    </source>
</evidence>
<dbReference type="Proteomes" id="UP001501563">
    <property type="component" value="Unassembled WGS sequence"/>
</dbReference>
<dbReference type="Pfam" id="PF09346">
    <property type="entry name" value="SMI1_KNR4"/>
    <property type="match status" value="1"/>
</dbReference>
<dbReference type="RefSeq" id="WP_345554583.1">
    <property type="nucleotide sequence ID" value="NZ_BAAAZA010000070.1"/>
</dbReference>
<proteinExistence type="predicted"/>
<dbReference type="EMBL" id="BAAAZA010000070">
    <property type="protein sequence ID" value="GAA3907486.1"/>
    <property type="molecule type" value="Genomic_DNA"/>
</dbReference>
<dbReference type="InterPro" id="IPR018958">
    <property type="entry name" value="Knr4/Smi1-like_dom"/>
</dbReference>